<evidence type="ECO:0000259" key="6">
    <source>
        <dbReference type="PROSITE" id="PS50968"/>
    </source>
</evidence>
<evidence type="ECO:0000313" key="7">
    <source>
        <dbReference type="EMBL" id="ESO98235.1"/>
    </source>
</evidence>
<dbReference type="Gene3D" id="2.40.50.100">
    <property type="match status" value="1"/>
</dbReference>
<dbReference type="GO" id="GO:0009249">
    <property type="term" value="P:protein lipoylation"/>
    <property type="evidence" value="ECO:0007669"/>
    <property type="project" value="TreeGrafter"/>
</dbReference>
<dbReference type="SUPFAM" id="SSF51230">
    <property type="entry name" value="Single hybrid motif"/>
    <property type="match status" value="1"/>
</dbReference>
<dbReference type="PROSITE" id="PS00189">
    <property type="entry name" value="LIPOYL"/>
    <property type="match status" value="1"/>
</dbReference>
<sequence length="123" mass="13772">RFFTQQHEWIDVDKNNIGTVGISQYAQDKLGEVVYVQLPETGTEIEANGEAGCLESVKAASEIYSPVSGTITDCNQMLADTPNLINDSPYEKGWLFKVKLSQPDQLQELLDEDGYNKFLESHD</sequence>
<evidence type="ECO:0000256" key="2">
    <source>
        <dbReference type="ARBA" id="ARBA00022823"/>
    </source>
</evidence>
<dbReference type="HAMAP" id="MF_00272">
    <property type="entry name" value="GcvH"/>
    <property type="match status" value="1"/>
</dbReference>
<keyword evidence="5" id="KW-0496">Mitochondrion</keyword>
<comment type="subcellular location">
    <subcellularLocation>
        <location evidence="5">Mitochondrion</location>
    </subcellularLocation>
</comment>
<dbReference type="InterPro" id="IPR003016">
    <property type="entry name" value="2-oxoA_DH_lipoyl-BS"/>
</dbReference>
<name>V4ATJ5_LOTGI</name>
<evidence type="ECO:0000256" key="4">
    <source>
        <dbReference type="PIRSR" id="PIRSR617453-50"/>
    </source>
</evidence>
<dbReference type="InterPro" id="IPR033753">
    <property type="entry name" value="GCV_H/Fam206"/>
</dbReference>
<dbReference type="GO" id="GO:0019464">
    <property type="term" value="P:glycine decarboxylation via glycine cleavage system"/>
    <property type="evidence" value="ECO:0007669"/>
    <property type="project" value="UniProtKB-UniRule"/>
</dbReference>
<dbReference type="Pfam" id="PF01597">
    <property type="entry name" value="GCV_H"/>
    <property type="match status" value="1"/>
</dbReference>
<dbReference type="InterPro" id="IPR017453">
    <property type="entry name" value="GCV_H_sub"/>
</dbReference>
<feature type="non-terminal residue" evidence="7">
    <location>
        <position position="1"/>
    </location>
</feature>
<feature type="modified residue" description="N6-lipoyllysine" evidence="4">
    <location>
        <position position="58"/>
    </location>
</feature>
<dbReference type="Proteomes" id="UP000030746">
    <property type="component" value="Unassembled WGS sequence"/>
</dbReference>
<dbReference type="GO" id="GO:0005739">
    <property type="term" value="C:mitochondrion"/>
    <property type="evidence" value="ECO:0007669"/>
    <property type="project" value="UniProtKB-SubCell"/>
</dbReference>
<dbReference type="NCBIfam" id="NF002270">
    <property type="entry name" value="PRK01202.1"/>
    <property type="match status" value="1"/>
</dbReference>
<evidence type="ECO:0000256" key="5">
    <source>
        <dbReference type="RuleBase" id="RU364055"/>
    </source>
</evidence>
<protein>
    <recommendedName>
        <fullName evidence="5">Glycine cleavage system H protein</fullName>
    </recommendedName>
</protein>
<dbReference type="OrthoDB" id="10264154at2759"/>
<dbReference type="AlphaFoldDB" id="V4ATJ5"/>
<keyword evidence="8" id="KW-1185">Reference proteome</keyword>
<dbReference type="HOGENOM" id="CLU_097408_2_0_1"/>
<dbReference type="OMA" id="KEHEWIR"/>
<dbReference type="CTD" id="20231125"/>
<comment type="cofactor">
    <cofactor evidence="5">
        <name>(R)-lipoate</name>
        <dbReference type="ChEBI" id="CHEBI:83088"/>
    </cofactor>
    <text evidence="5">Binds 1 lipoyl cofactor covalently.</text>
</comment>
<organism evidence="7 8">
    <name type="scientific">Lottia gigantea</name>
    <name type="common">Giant owl limpet</name>
    <dbReference type="NCBI Taxonomy" id="225164"/>
    <lineage>
        <taxon>Eukaryota</taxon>
        <taxon>Metazoa</taxon>
        <taxon>Spiralia</taxon>
        <taxon>Lophotrochozoa</taxon>
        <taxon>Mollusca</taxon>
        <taxon>Gastropoda</taxon>
        <taxon>Patellogastropoda</taxon>
        <taxon>Lottioidea</taxon>
        <taxon>Lottiidae</taxon>
        <taxon>Lottia</taxon>
    </lineage>
</organism>
<dbReference type="KEGG" id="lgi:LOTGIDRAFT_114684"/>
<dbReference type="InterPro" id="IPR000089">
    <property type="entry name" value="Biotin_lipoyl"/>
</dbReference>
<dbReference type="STRING" id="225164.V4ATJ5"/>
<dbReference type="InterPro" id="IPR002930">
    <property type="entry name" value="GCV_H"/>
</dbReference>
<proteinExistence type="inferred from homology"/>
<dbReference type="PROSITE" id="PS50968">
    <property type="entry name" value="BIOTINYL_LIPOYL"/>
    <property type="match status" value="1"/>
</dbReference>
<dbReference type="PANTHER" id="PTHR11715">
    <property type="entry name" value="GLYCINE CLEAVAGE SYSTEM H PROTEIN"/>
    <property type="match status" value="1"/>
</dbReference>
<feature type="domain" description="Lipoyl-binding" evidence="6">
    <location>
        <begin position="17"/>
        <end position="99"/>
    </location>
</feature>
<dbReference type="GeneID" id="20231125"/>
<dbReference type="GO" id="GO:0005960">
    <property type="term" value="C:glycine cleavage complex"/>
    <property type="evidence" value="ECO:0007669"/>
    <property type="project" value="UniProtKB-UniRule"/>
</dbReference>
<dbReference type="NCBIfam" id="TIGR00527">
    <property type="entry name" value="gcvH"/>
    <property type="match status" value="1"/>
</dbReference>
<comment type="subunit">
    <text evidence="5">The glycine cleavage system is composed of four proteins: P, T, L and H.</text>
</comment>
<evidence type="ECO:0000256" key="1">
    <source>
        <dbReference type="ARBA" id="ARBA00009249"/>
    </source>
</evidence>
<dbReference type="EMBL" id="KB201262">
    <property type="protein sequence ID" value="ESO98235.1"/>
    <property type="molecule type" value="Genomic_DNA"/>
</dbReference>
<comment type="similarity">
    <text evidence="1 5">Belongs to the GcvH family.</text>
</comment>
<keyword evidence="3 5" id="KW-0809">Transit peptide</keyword>
<accession>V4ATJ5</accession>
<keyword evidence="2 4" id="KW-0450">Lipoyl</keyword>
<dbReference type="PANTHER" id="PTHR11715:SF3">
    <property type="entry name" value="GLYCINE CLEAVAGE SYSTEM H PROTEIN-RELATED"/>
    <property type="match status" value="1"/>
</dbReference>
<reference evidence="7 8" key="1">
    <citation type="journal article" date="2013" name="Nature">
        <title>Insights into bilaterian evolution from three spiralian genomes.</title>
        <authorList>
            <person name="Simakov O."/>
            <person name="Marletaz F."/>
            <person name="Cho S.J."/>
            <person name="Edsinger-Gonzales E."/>
            <person name="Havlak P."/>
            <person name="Hellsten U."/>
            <person name="Kuo D.H."/>
            <person name="Larsson T."/>
            <person name="Lv J."/>
            <person name="Arendt D."/>
            <person name="Savage R."/>
            <person name="Osoegawa K."/>
            <person name="de Jong P."/>
            <person name="Grimwood J."/>
            <person name="Chapman J.A."/>
            <person name="Shapiro H."/>
            <person name="Aerts A."/>
            <person name="Otillar R.P."/>
            <person name="Terry A.Y."/>
            <person name="Boore J.L."/>
            <person name="Grigoriev I.V."/>
            <person name="Lindberg D.R."/>
            <person name="Seaver E.C."/>
            <person name="Weisblat D.A."/>
            <person name="Putnam N.H."/>
            <person name="Rokhsar D.S."/>
        </authorList>
    </citation>
    <scope>NUCLEOTIDE SEQUENCE [LARGE SCALE GENOMIC DNA]</scope>
</reference>
<dbReference type="RefSeq" id="XP_009050940.1">
    <property type="nucleotide sequence ID" value="XM_009052692.1"/>
</dbReference>
<evidence type="ECO:0000313" key="8">
    <source>
        <dbReference type="Proteomes" id="UP000030746"/>
    </source>
</evidence>
<comment type="function">
    <text evidence="5">The H protein shuttles the methylamine group of glycine from the P protein to the T protein.</text>
</comment>
<dbReference type="InterPro" id="IPR011053">
    <property type="entry name" value="Single_hybrid_motif"/>
</dbReference>
<dbReference type="CDD" id="cd06848">
    <property type="entry name" value="GCS_H"/>
    <property type="match status" value="1"/>
</dbReference>
<gene>
    <name evidence="7" type="ORF">LOTGIDRAFT_114684</name>
</gene>
<evidence type="ECO:0000256" key="3">
    <source>
        <dbReference type="ARBA" id="ARBA00022946"/>
    </source>
</evidence>